<dbReference type="Pfam" id="PF01661">
    <property type="entry name" value="Macro"/>
    <property type="match status" value="1"/>
</dbReference>
<dbReference type="InterPro" id="IPR002589">
    <property type="entry name" value="Macro_dom"/>
</dbReference>
<dbReference type="SUPFAM" id="SSF52949">
    <property type="entry name" value="Macro domain-like"/>
    <property type="match status" value="1"/>
</dbReference>
<dbReference type="InterPro" id="IPR043472">
    <property type="entry name" value="Macro_dom-like"/>
</dbReference>
<evidence type="ECO:0000313" key="3">
    <source>
        <dbReference type="Proteomes" id="UP000315010"/>
    </source>
</evidence>
<name>A0A5C5YZ80_9BACT</name>
<gene>
    <name evidence="2" type="primary">ymdB_1</name>
    <name evidence="2" type="ORF">CA13_18280</name>
</gene>
<dbReference type="RefSeq" id="WP_146395429.1">
    <property type="nucleotide sequence ID" value="NZ_SJPJ01000001.1"/>
</dbReference>
<reference evidence="2 3" key="1">
    <citation type="submission" date="2019-02" db="EMBL/GenBank/DDBJ databases">
        <title>Deep-cultivation of Planctomycetes and their phenomic and genomic characterization uncovers novel biology.</title>
        <authorList>
            <person name="Wiegand S."/>
            <person name="Jogler M."/>
            <person name="Boedeker C."/>
            <person name="Pinto D."/>
            <person name="Vollmers J."/>
            <person name="Rivas-Marin E."/>
            <person name="Kohn T."/>
            <person name="Peeters S.H."/>
            <person name="Heuer A."/>
            <person name="Rast P."/>
            <person name="Oberbeckmann S."/>
            <person name="Bunk B."/>
            <person name="Jeske O."/>
            <person name="Meyerdierks A."/>
            <person name="Storesund J.E."/>
            <person name="Kallscheuer N."/>
            <person name="Luecker S."/>
            <person name="Lage O.M."/>
            <person name="Pohl T."/>
            <person name="Merkel B.J."/>
            <person name="Hornburger P."/>
            <person name="Mueller R.-W."/>
            <person name="Bruemmer F."/>
            <person name="Labrenz M."/>
            <person name="Spormann A.M."/>
            <person name="Op Den Camp H."/>
            <person name="Overmann J."/>
            <person name="Amann R."/>
            <person name="Jetten M.S.M."/>
            <person name="Mascher T."/>
            <person name="Medema M.H."/>
            <person name="Devos D.P."/>
            <person name="Kaster A.-K."/>
            <person name="Ovreas L."/>
            <person name="Rohde M."/>
            <person name="Galperin M.Y."/>
            <person name="Jogler C."/>
        </authorList>
    </citation>
    <scope>NUCLEOTIDE SEQUENCE [LARGE SCALE GENOMIC DNA]</scope>
    <source>
        <strain evidence="2 3">CA13</strain>
    </source>
</reference>
<keyword evidence="3" id="KW-1185">Reference proteome</keyword>
<dbReference type="Gene3D" id="3.40.220.10">
    <property type="entry name" value="Leucine Aminopeptidase, subunit E, domain 1"/>
    <property type="match status" value="1"/>
</dbReference>
<dbReference type="EMBL" id="SJPJ01000001">
    <property type="protein sequence ID" value="TWT80412.1"/>
    <property type="molecule type" value="Genomic_DNA"/>
</dbReference>
<dbReference type="AlphaFoldDB" id="A0A5C5YZ80"/>
<protein>
    <submittedName>
        <fullName evidence="2">O-acetyl-ADP-ribose deacetylase</fullName>
        <ecNumber evidence="2">3.5.1.-</ecNumber>
    </submittedName>
</protein>
<feature type="domain" description="Macro" evidence="1">
    <location>
        <begin position="1"/>
        <end position="171"/>
    </location>
</feature>
<dbReference type="GO" id="GO:0016787">
    <property type="term" value="F:hydrolase activity"/>
    <property type="evidence" value="ECO:0007669"/>
    <property type="project" value="UniProtKB-KW"/>
</dbReference>
<keyword evidence="2" id="KW-0378">Hydrolase</keyword>
<dbReference type="OrthoDB" id="290383at2"/>
<sequence>MLINIQVGDVLEVAANVLISTANPWLNLSGGVNGAILSAVGPTIQEELHTYLHCQGISAVPVGTVVQSEAGNLPFECILHAVAIDPFYDSSVELVRETIVAGLDLAINAGAKTISTPTLATGYGPMSIADFGTAVAPLANEPKFDEISLTIVVRSEEHRSELFEAISAARVSHRR</sequence>
<accession>A0A5C5YZ80</accession>
<dbReference type="PROSITE" id="PS51154">
    <property type="entry name" value="MACRO"/>
    <property type="match status" value="1"/>
</dbReference>
<dbReference type="EC" id="3.5.1.-" evidence="2"/>
<organism evidence="2 3">
    <name type="scientific">Novipirellula herctigrandis</name>
    <dbReference type="NCBI Taxonomy" id="2527986"/>
    <lineage>
        <taxon>Bacteria</taxon>
        <taxon>Pseudomonadati</taxon>
        <taxon>Planctomycetota</taxon>
        <taxon>Planctomycetia</taxon>
        <taxon>Pirellulales</taxon>
        <taxon>Pirellulaceae</taxon>
        <taxon>Novipirellula</taxon>
    </lineage>
</organism>
<comment type="caution">
    <text evidence="2">The sequence shown here is derived from an EMBL/GenBank/DDBJ whole genome shotgun (WGS) entry which is preliminary data.</text>
</comment>
<dbReference type="SMART" id="SM00506">
    <property type="entry name" value="A1pp"/>
    <property type="match status" value="1"/>
</dbReference>
<evidence type="ECO:0000259" key="1">
    <source>
        <dbReference type="PROSITE" id="PS51154"/>
    </source>
</evidence>
<dbReference type="Proteomes" id="UP000315010">
    <property type="component" value="Unassembled WGS sequence"/>
</dbReference>
<evidence type="ECO:0000313" key="2">
    <source>
        <dbReference type="EMBL" id="TWT80412.1"/>
    </source>
</evidence>
<proteinExistence type="predicted"/>